<keyword evidence="3" id="KW-0808">Transferase</keyword>
<dbReference type="InterPro" id="IPR015424">
    <property type="entry name" value="PyrdxlP-dep_Trfase"/>
</dbReference>
<keyword evidence="7" id="KW-1185">Reference proteome</keyword>
<organism evidence="6 7">
    <name type="scientific">Frondihabitans cladoniiphilus</name>
    <dbReference type="NCBI Taxonomy" id="715785"/>
    <lineage>
        <taxon>Bacteria</taxon>
        <taxon>Bacillati</taxon>
        <taxon>Actinomycetota</taxon>
        <taxon>Actinomycetes</taxon>
        <taxon>Micrococcales</taxon>
        <taxon>Microbacteriaceae</taxon>
        <taxon>Frondihabitans</taxon>
    </lineage>
</organism>
<dbReference type="Gene3D" id="3.90.1150.10">
    <property type="entry name" value="Aspartate Aminotransferase, domain 1"/>
    <property type="match status" value="1"/>
</dbReference>
<dbReference type="PIRSF" id="PIRSF001434">
    <property type="entry name" value="CGS"/>
    <property type="match status" value="1"/>
</dbReference>
<protein>
    <submittedName>
        <fullName evidence="6">Bifunctional o-acetylhomoserine/o-acetylserine sulfhydrylase</fullName>
    </submittedName>
</protein>
<evidence type="ECO:0000313" key="6">
    <source>
        <dbReference type="EMBL" id="GAA4664144.1"/>
    </source>
</evidence>
<dbReference type="Proteomes" id="UP001501295">
    <property type="component" value="Unassembled WGS sequence"/>
</dbReference>
<dbReference type="InterPro" id="IPR015422">
    <property type="entry name" value="PyrdxlP-dep_Trfase_small"/>
</dbReference>
<sequence>MTPDQYPVTMSEHPAPVPEQPAPEALDFATRQIHAGAVVDSQTKARVTPIYQTAGYVFDDFDDGEDRFAGRSGFRAYSRNENPTNAVAGQRLADLEGGVDGIVVSSGQAAIAVALFALAETGDHILATSSLYEGTRDMFKGSLRRQGLTIEYVPDDATDEEWTARITDRTKAIYTETIPNPLNQVADLERLARIAHAAGIPLVVDSTVATPYLCRPIEWGADIVIHSTSKWLAGHGSVIGGAIVDGGRFDWKASGRFPQLSEGPTSFVDRFGAGAYLAYLRSVVVLEYGPTVAANSTFLLLHGIETLSVRLAQQVANSQEVAEALSIRPEVKAVLYPGLPSDPFHERAKKYLPNGAGAVVTIDLAGGREAARRFIDALRLVSPMTHIGDVRSMAIHLGSTIHAKLTDEEKLAAGITPGLVRLSIGLESARDILADLDRGLLAAGVPTA</sequence>
<accession>A0ABP8VJF8</accession>
<evidence type="ECO:0000256" key="4">
    <source>
        <dbReference type="ARBA" id="ARBA00022898"/>
    </source>
</evidence>
<dbReference type="PANTHER" id="PTHR43797">
    <property type="entry name" value="HOMOCYSTEINE/CYSTEINE SYNTHASE"/>
    <property type="match status" value="1"/>
</dbReference>
<evidence type="ECO:0000313" key="7">
    <source>
        <dbReference type="Proteomes" id="UP001501295"/>
    </source>
</evidence>
<dbReference type="InterPro" id="IPR015421">
    <property type="entry name" value="PyrdxlP-dep_Trfase_major"/>
</dbReference>
<comment type="caution">
    <text evidence="6">The sequence shown here is derived from an EMBL/GenBank/DDBJ whole genome shotgun (WGS) entry which is preliminary data.</text>
</comment>
<keyword evidence="4 5" id="KW-0663">Pyridoxal phosphate</keyword>
<reference evidence="7" key="1">
    <citation type="journal article" date="2019" name="Int. J. Syst. Evol. Microbiol.">
        <title>The Global Catalogue of Microorganisms (GCM) 10K type strain sequencing project: providing services to taxonomists for standard genome sequencing and annotation.</title>
        <authorList>
            <consortium name="The Broad Institute Genomics Platform"/>
            <consortium name="The Broad Institute Genome Sequencing Center for Infectious Disease"/>
            <person name="Wu L."/>
            <person name="Ma J."/>
        </authorList>
    </citation>
    <scope>NUCLEOTIDE SEQUENCE [LARGE SCALE GENOMIC DNA]</scope>
    <source>
        <strain evidence="7">JCM 18956</strain>
    </source>
</reference>
<dbReference type="EMBL" id="BAABLM010000001">
    <property type="protein sequence ID" value="GAA4664144.1"/>
    <property type="molecule type" value="Genomic_DNA"/>
</dbReference>
<comment type="cofactor">
    <cofactor evidence="1 5">
        <name>pyridoxal 5'-phosphate</name>
        <dbReference type="ChEBI" id="CHEBI:597326"/>
    </cofactor>
</comment>
<evidence type="ECO:0000256" key="1">
    <source>
        <dbReference type="ARBA" id="ARBA00001933"/>
    </source>
</evidence>
<gene>
    <name evidence="6" type="ORF">GCM10025780_01150</name>
</gene>
<dbReference type="SUPFAM" id="SSF53383">
    <property type="entry name" value="PLP-dependent transferases"/>
    <property type="match status" value="1"/>
</dbReference>
<evidence type="ECO:0000256" key="2">
    <source>
        <dbReference type="ARBA" id="ARBA00009077"/>
    </source>
</evidence>
<comment type="similarity">
    <text evidence="2 5">Belongs to the trans-sulfuration enzymes family.</text>
</comment>
<dbReference type="CDD" id="cd00614">
    <property type="entry name" value="CGS_like"/>
    <property type="match status" value="1"/>
</dbReference>
<evidence type="ECO:0000256" key="3">
    <source>
        <dbReference type="ARBA" id="ARBA00022679"/>
    </source>
</evidence>
<dbReference type="Pfam" id="PF01053">
    <property type="entry name" value="Cys_Met_Meta_PP"/>
    <property type="match status" value="1"/>
</dbReference>
<name>A0ABP8VJF8_9MICO</name>
<dbReference type="InterPro" id="IPR000277">
    <property type="entry name" value="Cys/Met-Metab_PyrdxlP-dep_enz"/>
</dbReference>
<dbReference type="PANTHER" id="PTHR43797:SF2">
    <property type="entry name" value="HOMOCYSTEINE_CYSTEINE SYNTHASE"/>
    <property type="match status" value="1"/>
</dbReference>
<dbReference type="Gene3D" id="3.40.640.10">
    <property type="entry name" value="Type I PLP-dependent aspartate aminotransferase-like (Major domain)"/>
    <property type="match status" value="1"/>
</dbReference>
<proteinExistence type="inferred from homology"/>
<dbReference type="InterPro" id="IPR006235">
    <property type="entry name" value="OAc-hSer/O-AcSer_sulfhydrylase"/>
</dbReference>
<evidence type="ECO:0000256" key="5">
    <source>
        <dbReference type="RuleBase" id="RU362118"/>
    </source>
</evidence>